<organism evidence="2 3">
    <name type="scientific">Bugula neritina</name>
    <name type="common">Brown bryozoan</name>
    <name type="synonym">Sertularia neritina</name>
    <dbReference type="NCBI Taxonomy" id="10212"/>
    <lineage>
        <taxon>Eukaryota</taxon>
        <taxon>Metazoa</taxon>
        <taxon>Spiralia</taxon>
        <taxon>Lophotrochozoa</taxon>
        <taxon>Bryozoa</taxon>
        <taxon>Gymnolaemata</taxon>
        <taxon>Cheilostomatida</taxon>
        <taxon>Flustrina</taxon>
        <taxon>Buguloidea</taxon>
        <taxon>Bugulidae</taxon>
        <taxon>Bugula</taxon>
    </lineage>
</organism>
<accession>A0A7J7KMX6</accession>
<dbReference type="AlphaFoldDB" id="A0A7J7KMX6"/>
<evidence type="ECO:0000313" key="2">
    <source>
        <dbReference type="EMBL" id="KAF6039514.1"/>
    </source>
</evidence>
<dbReference type="GO" id="GO:0051225">
    <property type="term" value="P:spindle assembly"/>
    <property type="evidence" value="ECO:0007669"/>
    <property type="project" value="TreeGrafter"/>
</dbReference>
<name>A0A7J7KMX6_BUGNE</name>
<feature type="domain" description="SAC3/GANP/THP3 conserved" evidence="1">
    <location>
        <begin position="10"/>
        <end position="73"/>
    </location>
</feature>
<dbReference type="InterPro" id="IPR045107">
    <property type="entry name" value="SAC3/GANP/THP3"/>
</dbReference>
<proteinExistence type="predicted"/>
<comment type="caution">
    <text evidence="2">The sequence shown here is derived from an EMBL/GenBank/DDBJ whole genome shotgun (WGS) entry which is preliminary data.</text>
</comment>
<dbReference type="GO" id="GO:0005634">
    <property type="term" value="C:nucleus"/>
    <property type="evidence" value="ECO:0007669"/>
    <property type="project" value="TreeGrafter"/>
</dbReference>
<dbReference type="PANTHER" id="PTHR12436">
    <property type="entry name" value="80 KDA MCM3-ASSOCIATED PROTEIN"/>
    <property type="match status" value="1"/>
</dbReference>
<dbReference type="EMBL" id="VXIV02000245">
    <property type="protein sequence ID" value="KAF6039514.1"/>
    <property type="molecule type" value="Genomic_DNA"/>
</dbReference>
<protein>
    <submittedName>
        <fullName evidence="2">SAC3D1</fullName>
    </submittedName>
</protein>
<keyword evidence="3" id="KW-1185">Reference proteome</keyword>
<dbReference type="PANTHER" id="PTHR12436:SF38">
    <property type="entry name" value="SAC3 DOMAIN-CONTAINING PROTEIN 1"/>
    <property type="match status" value="1"/>
</dbReference>
<dbReference type="GO" id="GO:0005813">
    <property type="term" value="C:centrosome"/>
    <property type="evidence" value="ECO:0007669"/>
    <property type="project" value="TreeGrafter"/>
</dbReference>
<sequence>MGQQGICEDMCPKKEINFRLKERLLHELEKREDGRTDFIVKEYRRSAAGRDSTDVRQLRTSRALVQTTHYLVNK</sequence>
<dbReference type="InterPro" id="IPR005062">
    <property type="entry name" value="SAC3/GANP/THP3_conserved"/>
</dbReference>
<gene>
    <name evidence="2" type="ORF">EB796_002180</name>
</gene>
<dbReference type="OrthoDB" id="264795at2759"/>
<dbReference type="Pfam" id="PF03399">
    <property type="entry name" value="SAC3_GANP"/>
    <property type="match status" value="1"/>
</dbReference>
<dbReference type="Proteomes" id="UP000593567">
    <property type="component" value="Unassembled WGS sequence"/>
</dbReference>
<reference evidence="2" key="1">
    <citation type="submission" date="2020-06" db="EMBL/GenBank/DDBJ databases">
        <title>Draft genome of Bugula neritina, a colonial animal packing powerful symbionts and potential medicines.</title>
        <authorList>
            <person name="Rayko M."/>
        </authorList>
    </citation>
    <scope>NUCLEOTIDE SEQUENCE [LARGE SCALE GENOMIC DNA]</scope>
    <source>
        <strain evidence="2">Kwan_BN1</strain>
    </source>
</reference>
<dbReference type="GO" id="GO:0051298">
    <property type="term" value="P:centrosome duplication"/>
    <property type="evidence" value="ECO:0007669"/>
    <property type="project" value="TreeGrafter"/>
</dbReference>
<evidence type="ECO:0000259" key="1">
    <source>
        <dbReference type="Pfam" id="PF03399"/>
    </source>
</evidence>
<dbReference type="GO" id="GO:0005819">
    <property type="term" value="C:spindle"/>
    <property type="evidence" value="ECO:0007669"/>
    <property type="project" value="TreeGrafter"/>
</dbReference>
<evidence type="ECO:0000313" key="3">
    <source>
        <dbReference type="Proteomes" id="UP000593567"/>
    </source>
</evidence>